<evidence type="ECO:0000256" key="8">
    <source>
        <dbReference type="ARBA" id="ARBA00051722"/>
    </source>
</evidence>
<dbReference type="FunFam" id="3.40.250.10:FF:000021">
    <property type="entry name" value="M-phase inducer phosphatase cdc-25.2"/>
    <property type="match status" value="1"/>
</dbReference>
<dbReference type="GO" id="GO:0005634">
    <property type="term" value="C:nucleus"/>
    <property type="evidence" value="ECO:0007669"/>
    <property type="project" value="TreeGrafter"/>
</dbReference>
<dbReference type="Pfam" id="PF00581">
    <property type="entry name" value="Rhodanese"/>
    <property type="match status" value="1"/>
</dbReference>
<evidence type="ECO:0000313" key="10">
    <source>
        <dbReference type="Proteomes" id="UP000038045"/>
    </source>
</evidence>
<comment type="catalytic activity">
    <reaction evidence="8">
        <text>O-phospho-L-tyrosyl-[protein] + H2O = L-tyrosyl-[protein] + phosphate</text>
        <dbReference type="Rhea" id="RHEA:10684"/>
        <dbReference type="Rhea" id="RHEA-COMP:10136"/>
        <dbReference type="Rhea" id="RHEA-COMP:20101"/>
        <dbReference type="ChEBI" id="CHEBI:15377"/>
        <dbReference type="ChEBI" id="CHEBI:43474"/>
        <dbReference type="ChEBI" id="CHEBI:46858"/>
        <dbReference type="ChEBI" id="CHEBI:61978"/>
        <dbReference type="EC" id="3.1.3.48"/>
    </reaction>
</comment>
<dbReference type="GO" id="GO:0004725">
    <property type="term" value="F:protein tyrosine phosphatase activity"/>
    <property type="evidence" value="ECO:0007669"/>
    <property type="project" value="UniProtKB-EC"/>
</dbReference>
<dbReference type="InterPro" id="IPR000751">
    <property type="entry name" value="MPI_Phosphatase"/>
</dbReference>
<dbReference type="Gene3D" id="3.40.250.10">
    <property type="entry name" value="Rhodanese-like domain"/>
    <property type="match status" value="1"/>
</dbReference>
<evidence type="ECO:0000256" key="1">
    <source>
        <dbReference type="ARBA" id="ARBA00011065"/>
    </source>
</evidence>
<organism evidence="10 11">
    <name type="scientific">Parastrongyloides trichosuri</name>
    <name type="common">Possum-specific nematode worm</name>
    <dbReference type="NCBI Taxonomy" id="131310"/>
    <lineage>
        <taxon>Eukaryota</taxon>
        <taxon>Metazoa</taxon>
        <taxon>Ecdysozoa</taxon>
        <taxon>Nematoda</taxon>
        <taxon>Chromadorea</taxon>
        <taxon>Rhabditida</taxon>
        <taxon>Tylenchina</taxon>
        <taxon>Panagrolaimomorpha</taxon>
        <taxon>Strongyloidoidea</taxon>
        <taxon>Strongyloididae</taxon>
        <taxon>Parastrongyloides</taxon>
    </lineage>
</organism>
<keyword evidence="3" id="KW-0132">Cell division</keyword>
<dbReference type="GO" id="GO:0000086">
    <property type="term" value="P:G2/M transition of mitotic cell cycle"/>
    <property type="evidence" value="ECO:0007669"/>
    <property type="project" value="TreeGrafter"/>
</dbReference>
<dbReference type="SMART" id="SM00450">
    <property type="entry name" value="RHOD"/>
    <property type="match status" value="1"/>
</dbReference>
<evidence type="ECO:0000256" key="5">
    <source>
        <dbReference type="ARBA" id="ARBA00022801"/>
    </source>
</evidence>
<evidence type="ECO:0000259" key="9">
    <source>
        <dbReference type="PROSITE" id="PS50206"/>
    </source>
</evidence>
<evidence type="ECO:0000256" key="6">
    <source>
        <dbReference type="ARBA" id="ARBA00022912"/>
    </source>
</evidence>
<keyword evidence="6" id="KW-0904">Protein phosphatase</keyword>
<dbReference type="PANTHER" id="PTHR10828:SF76">
    <property type="entry name" value="M-PHASE INDUCER PHOSPHATASE"/>
    <property type="match status" value="1"/>
</dbReference>
<proteinExistence type="inferred from homology"/>
<feature type="domain" description="Rhodanese" evidence="9">
    <location>
        <begin position="217"/>
        <end position="318"/>
    </location>
</feature>
<sequence length="437" mass="50141">MTTPYQDDDFSRDSGFAFEDSRDSLYFQCITETSTTETISIESDSTDHIDIDIYQENSTETITRTVCKGLMDVTNSYKNAQNSTVINSTTELKKFSCHVNRKRTLETSFVNDDSIPRRKRIEISFENDTFHHESPKARISKTMSTSNIETKKAAFAGFSSSLSVSCSMEPHTSEHLHNEEVIYSLPLVDRPQKPSSAYGSISGETLVNLMSSLGSRFQDKYILIDCRYPYEFEGGHVNGAMNFYTPDNISSVFFPEDECLAKSIKNKVPIFYCEFSQKRGPGMADALRAEDRIRNRYPTVSYKEIYVLDRGYKKFFCDDKLFNFCDPISYIPMLHPGYSKELEKFKHIHKSRTGKDRRERSIKLRTVRSSGTKRVLQFNTEREKKLEMLMAIPSLPPNNLNIFNNSSNFDDQENIFMKDSGLSLIGESDDGNVRSFF</sequence>
<dbReference type="Proteomes" id="UP000038045">
    <property type="component" value="Unplaced"/>
</dbReference>
<dbReference type="PRINTS" id="PR00716">
    <property type="entry name" value="MPIPHPHTASE"/>
</dbReference>
<dbReference type="SUPFAM" id="SSF52821">
    <property type="entry name" value="Rhodanese/Cell cycle control phosphatase"/>
    <property type="match status" value="1"/>
</dbReference>
<dbReference type="GO" id="GO:0005737">
    <property type="term" value="C:cytoplasm"/>
    <property type="evidence" value="ECO:0007669"/>
    <property type="project" value="TreeGrafter"/>
</dbReference>
<keyword evidence="5" id="KW-0378">Hydrolase</keyword>
<dbReference type="InterPro" id="IPR036873">
    <property type="entry name" value="Rhodanese-like_dom_sf"/>
</dbReference>
<dbReference type="PROSITE" id="PS50206">
    <property type="entry name" value="RHODANESE_3"/>
    <property type="match status" value="1"/>
</dbReference>
<evidence type="ECO:0000256" key="3">
    <source>
        <dbReference type="ARBA" id="ARBA00022618"/>
    </source>
</evidence>
<accession>A0A0N4Z0D6</accession>
<evidence type="ECO:0000256" key="7">
    <source>
        <dbReference type="ARBA" id="ARBA00023306"/>
    </source>
</evidence>
<dbReference type="STRING" id="131310.A0A0N4Z0D6"/>
<evidence type="ECO:0000313" key="11">
    <source>
        <dbReference type="WBParaSite" id="PTRK_0000016900.1"/>
    </source>
</evidence>
<name>A0A0N4Z0D6_PARTI</name>
<dbReference type="AlphaFoldDB" id="A0A0N4Z0D6"/>
<dbReference type="GO" id="GO:0010971">
    <property type="term" value="P:positive regulation of G2/M transition of mitotic cell cycle"/>
    <property type="evidence" value="ECO:0007669"/>
    <property type="project" value="TreeGrafter"/>
</dbReference>
<dbReference type="InterPro" id="IPR001763">
    <property type="entry name" value="Rhodanese-like_dom"/>
</dbReference>
<protein>
    <recommendedName>
        <fullName evidence="2">protein-tyrosine-phosphatase</fullName>
        <ecNumber evidence="2">3.1.3.48</ecNumber>
    </recommendedName>
</protein>
<dbReference type="GO" id="GO:0110032">
    <property type="term" value="P:positive regulation of G2/MI transition of meiotic cell cycle"/>
    <property type="evidence" value="ECO:0007669"/>
    <property type="project" value="TreeGrafter"/>
</dbReference>
<comment type="similarity">
    <text evidence="1">Belongs to the MPI phosphatase family.</text>
</comment>
<dbReference type="WBParaSite" id="PTRK_0000016900.1">
    <property type="protein sequence ID" value="PTRK_0000016900.1"/>
    <property type="gene ID" value="PTRK_0000016900"/>
</dbReference>
<evidence type="ECO:0000256" key="4">
    <source>
        <dbReference type="ARBA" id="ARBA00022776"/>
    </source>
</evidence>
<dbReference type="EC" id="3.1.3.48" evidence="2"/>
<dbReference type="PANTHER" id="PTHR10828">
    <property type="entry name" value="M-PHASE INDUCER PHOSPHATASE DUAL SPECIFICITY PHOSPHATASE CDC25"/>
    <property type="match status" value="1"/>
</dbReference>
<reference evidence="11" key="1">
    <citation type="submission" date="2017-02" db="UniProtKB">
        <authorList>
            <consortium name="WormBaseParasite"/>
        </authorList>
    </citation>
    <scope>IDENTIFICATION</scope>
</reference>
<dbReference type="GO" id="GO:0051301">
    <property type="term" value="P:cell division"/>
    <property type="evidence" value="ECO:0007669"/>
    <property type="project" value="UniProtKB-KW"/>
</dbReference>
<keyword evidence="10" id="KW-1185">Reference proteome</keyword>
<keyword evidence="4" id="KW-0498">Mitosis</keyword>
<evidence type="ECO:0000256" key="2">
    <source>
        <dbReference type="ARBA" id="ARBA00013064"/>
    </source>
</evidence>
<keyword evidence="7" id="KW-0131">Cell cycle</keyword>